<comment type="function">
    <text evidence="1">Involved in peptidolytic degradation of cyclic heptapeptide hepatotoxin microcystin (MC).</text>
</comment>
<dbReference type="InterPro" id="IPR009197">
    <property type="entry name" value="MlrC"/>
</dbReference>
<dbReference type="Pfam" id="PF07364">
    <property type="entry name" value="DUF1485"/>
    <property type="match status" value="1"/>
</dbReference>
<evidence type="ECO:0000259" key="2">
    <source>
        <dbReference type="Pfam" id="PF07171"/>
    </source>
</evidence>
<dbReference type="GO" id="GO:0046872">
    <property type="term" value="F:metal ion binding"/>
    <property type="evidence" value="ECO:0007669"/>
    <property type="project" value="UniProtKB-KW"/>
</dbReference>
<keyword evidence="1" id="KW-0645">Protease</keyword>
<keyword evidence="1" id="KW-0482">Metalloprotease</keyword>
<dbReference type="RefSeq" id="WP_120347284.1">
    <property type="nucleotide sequence ID" value="NZ_MCAS01000034.1"/>
</dbReference>
<comment type="cofactor">
    <cofactor evidence="1">
        <name>Zn(2+)</name>
        <dbReference type="ChEBI" id="CHEBI:29105"/>
    </cofactor>
    <text evidence="1">Binds 1 zinc ion per subunit.</text>
</comment>
<protein>
    <recommendedName>
        <fullName evidence="1">Microcystinase C</fullName>
        <shortName evidence="1">MlrC</shortName>
    </recommendedName>
</protein>
<comment type="similarity">
    <text evidence="1">Belongs to the peptidase M81 family.</text>
</comment>
<dbReference type="Pfam" id="PF07171">
    <property type="entry name" value="MlrC_C"/>
    <property type="match status" value="1"/>
</dbReference>
<sequence length="486" mass="52349">MKIFTTTLITETNTFAPSPTGMGGYASYGIYHGDASKVAPDGLGVGIAELRKLAAAQGHEIIESLSTMAQPAGRTVQQVYESFREEILADLRAALPVDAVLLILHGAMIAEHCDDCEGDLIEAVRALVGDEVPIGVELDLHCHFTEQMQRNANVIICYKEYPHTDIIERLREVFALTVATAQGRVRPVTAVHDCRMIGKWHTTTEPIAGFVKHMQSLEGRDGVLSVSFGHGFPWGDVAETGARIWVITDNDEVQAQRIAAQLGQMLWDMREKARPAGLSIDDALDRALAGAGGPVVLADVADNPGGGAPCDSTFILRRLIERGVRDVALGCVYDMGAVQVCREAGVGTRLTLRIGGKLGVSSGAPLDLAVTVRALADEHHQSMGGMQRPLGSAAWVSTDDDVDIVLMTVREQTIAPTAFTGLGIDLASKRVVVVKSSQHFHAEFAPIAREVLYVSAPGALTPDFANIPYRVRSPNYWPRVENPFEA</sequence>
<feature type="domain" description="Microcystin LR degradation protein MlrC N-terminal" evidence="3">
    <location>
        <begin position="2"/>
        <end position="288"/>
    </location>
</feature>
<feature type="domain" description="Microcystin LR degradation protein MlrC C-terminal" evidence="2">
    <location>
        <begin position="297"/>
        <end position="470"/>
    </location>
</feature>
<evidence type="ECO:0000259" key="3">
    <source>
        <dbReference type="Pfam" id="PF07364"/>
    </source>
</evidence>
<reference evidence="4 5" key="1">
    <citation type="submission" date="2016-07" db="EMBL/GenBank/DDBJ databases">
        <title>Genome analysis of Burkholderia fungorum ES3-20.</title>
        <authorList>
            <person name="Xu D."/>
            <person name="Yao R."/>
            <person name="Zheng S."/>
        </authorList>
    </citation>
    <scope>NUCLEOTIDE SEQUENCE [LARGE SCALE GENOMIC DNA]</scope>
    <source>
        <strain evidence="4 5">ES3-20</strain>
    </source>
</reference>
<dbReference type="AlphaFoldDB" id="A0A3R7E377"/>
<evidence type="ECO:0000256" key="1">
    <source>
        <dbReference type="PIRNR" id="PIRNR012702"/>
    </source>
</evidence>
<dbReference type="PIRSF" id="PIRSF012702">
    <property type="entry name" value="UCP012702"/>
    <property type="match status" value="1"/>
</dbReference>
<gene>
    <name evidence="4" type="ORF">BCY88_07455</name>
</gene>
<dbReference type="OrthoDB" id="5288421at2"/>
<evidence type="ECO:0000313" key="4">
    <source>
        <dbReference type="EMBL" id="RKF38281.1"/>
    </source>
</evidence>
<comment type="caution">
    <text evidence="4">The sequence shown here is derived from an EMBL/GenBank/DDBJ whole genome shotgun (WGS) entry which is preliminary data.</text>
</comment>
<dbReference type="GO" id="GO:0006508">
    <property type="term" value="P:proteolysis"/>
    <property type="evidence" value="ECO:0007669"/>
    <property type="project" value="UniProtKB-KW"/>
</dbReference>
<evidence type="ECO:0000313" key="5">
    <source>
        <dbReference type="Proteomes" id="UP000283709"/>
    </source>
</evidence>
<dbReference type="InterPro" id="IPR015995">
    <property type="entry name" value="MlrC_N"/>
</dbReference>
<organism evidence="4 5">
    <name type="scientific">Paraburkholderia fungorum</name>
    <dbReference type="NCBI Taxonomy" id="134537"/>
    <lineage>
        <taxon>Bacteria</taxon>
        <taxon>Pseudomonadati</taxon>
        <taxon>Pseudomonadota</taxon>
        <taxon>Betaproteobacteria</taxon>
        <taxon>Burkholderiales</taxon>
        <taxon>Burkholderiaceae</taxon>
        <taxon>Paraburkholderia</taxon>
    </lineage>
</organism>
<keyword evidence="1" id="KW-0479">Metal-binding</keyword>
<proteinExistence type="inferred from homology"/>
<dbReference type="Proteomes" id="UP000283709">
    <property type="component" value="Unassembled WGS sequence"/>
</dbReference>
<keyword evidence="1" id="KW-0378">Hydrolase</keyword>
<dbReference type="GO" id="GO:0008237">
    <property type="term" value="F:metallopeptidase activity"/>
    <property type="evidence" value="ECO:0007669"/>
    <property type="project" value="UniProtKB-KW"/>
</dbReference>
<name>A0A3R7E377_9BURK</name>
<dbReference type="EMBL" id="MCAS01000034">
    <property type="protein sequence ID" value="RKF38281.1"/>
    <property type="molecule type" value="Genomic_DNA"/>
</dbReference>
<accession>A0A3R7E377</accession>
<dbReference type="InterPro" id="IPR010799">
    <property type="entry name" value="MlrC_C"/>
</dbReference>